<gene>
    <name evidence="7" type="ORF">ACFSJG_26140</name>
</gene>
<reference evidence="8" key="1">
    <citation type="journal article" date="2019" name="Int. J. Syst. Evol. Microbiol.">
        <title>The Global Catalogue of Microorganisms (GCM) 10K type strain sequencing project: providing services to taxonomists for standard genome sequencing and annotation.</title>
        <authorList>
            <consortium name="The Broad Institute Genomics Platform"/>
            <consortium name="The Broad Institute Genome Sequencing Center for Infectious Disease"/>
            <person name="Wu L."/>
            <person name="Ma J."/>
        </authorList>
    </citation>
    <scope>NUCLEOTIDE SEQUENCE [LARGE SCALE GENOMIC DNA]</scope>
    <source>
        <strain evidence="8">DT72</strain>
    </source>
</reference>
<keyword evidence="8" id="KW-1185">Reference proteome</keyword>
<proteinExistence type="predicted"/>
<dbReference type="EMBL" id="JBHUFB010000022">
    <property type="protein sequence ID" value="MFD1815711.1"/>
    <property type="molecule type" value="Genomic_DNA"/>
</dbReference>
<evidence type="ECO:0000256" key="1">
    <source>
        <dbReference type="ARBA" id="ARBA00004141"/>
    </source>
</evidence>
<sequence length="115" mass="11610">MFIAAAIVSVLLALALLASAAGKLSKNPQQVENMTKLNFPVDKIWLLAVAEIAGAIGLVAGLFWWPIGVAAAIGVVAYFVGAVIVHLRANDKAIAPAGVLMLVAAAAAVLAPLAA</sequence>
<evidence type="ECO:0000256" key="6">
    <source>
        <dbReference type="SAM" id="SignalP"/>
    </source>
</evidence>
<evidence type="ECO:0000256" key="4">
    <source>
        <dbReference type="ARBA" id="ARBA00023136"/>
    </source>
</evidence>
<dbReference type="Pfam" id="PF13564">
    <property type="entry name" value="DoxX_2"/>
    <property type="match status" value="1"/>
</dbReference>
<accession>A0ABW4PCG5</accession>
<evidence type="ECO:0000256" key="3">
    <source>
        <dbReference type="ARBA" id="ARBA00022989"/>
    </source>
</evidence>
<keyword evidence="6" id="KW-0732">Signal</keyword>
<dbReference type="Proteomes" id="UP001597286">
    <property type="component" value="Unassembled WGS sequence"/>
</dbReference>
<keyword evidence="3 5" id="KW-1133">Transmembrane helix</keyword>
<evidence type="ECO:0000256" key="2">
    <source>
        <dbReference type="ARBA" id="ARBA00022692"/>
    </source>
</evidence>
<feature type="transmembrane region" description="Helical" evidence="5">
    <location>
        <begin position="69"/>
        <end position="87"/>
    </location>
</feature>
<feature type="transmembrane region" description="Helical" evidence="5">
    <location>
        <begin position="93"/>
        <end position="114"/>
    </location>
</feature>
<comment type="subcellular location">
    <subcellularLocation>
        <location evidence="1">Membrane</location>
        <topology evidence="1">Multi-pass membrane protein</topology>
    </subcellularLocation>
</comment>
<protein>
    <submittedName>
        <fullName evidence="7">DoxX family protein</fullName>
    </submittedName>
</protein>
<dbReference type="InterPro" id="IPR032808">
    <property type="entry name" value="DoxX"/>
</dbReference>
<keyword evidence="4 5" id="KW-0472">Membrane</keyword>
<feature type="chain" id="PRO_5047541565" evidence="6">
    <location>
        <begin position="21"/>
        <end position="115"/>
    </location>
</feature>
<feature type="transmembrane region" description="Helical" evidence="5">
    <location>
        <begin position="44"/>
        <end position="64"/>
    </location>
</feature>
<evidence type="ECO:0000256" key="5">
    <source>
        <dbReference type="SAM" id="Phobius"/>
    </source>
</evidence>
<keyword evidence="2 5" id="KW-0812">Transmembrane</keyword>
<evidence type="ECO:0000313" key="8">
    <source>
        <dbReference type="Proteomes" id="UP001597286"/>
    </source>
</evidence>
<organism evidence="7 8">
    <name type="scientific">Rhodococcus gannanensis</name>
    <dbReference type="NCBI Taxonomy" id="1960308"/>
    <lineage>
        <taxon>Bacteria</taxon>
        <taxon>Bacillati</taxon>
        <taxon>Actinomycetota</taxon>
        <taxon>Actinomycetes</taxon>
        <taxon>Mycobacteriales</taxon>
        <taxon>Nocardiaceae</taxon>
        <taxon>Rhodococcus</taxon>
    </lineage>
</organism>
<feature type="signal peptide" evidence="6">
    <location>
        <begin position="1"/>
        <end position="20"/>
    </location>
</feature>
<evidence type="ECO:0000313" key="7">
    <source>
        <dbReference type="EMBL" id="MFD1815711.1"/>
    </source>
</evidence>
<dbReference type="RefSeq" id="WP_378488167.1">
    <property type="nucleotide sequence ID" value="NZ_JBHUFB010000022.1"/>
</dbReference>
<comment type="caution">
    <text evidence="7">The sequence shown here is derived from an EMBL/GenBank/DDBJ whole genome shotgun (WGS) entry which is preliminary data.</text>
</comment>
<name>A0ABW4PCG5_9NOCA</name>